<proteinExistence type="inferred from homology"/>
<keyword evidence="2 6" id="KW-0812">Transmembrane</keyword>
<dbReference type="Pfam" id="PF20684">
    <property type="entry name" value="Fung_rhodopsin"/>
    <property type="match status" value="1"/>
</dbReference>
<feature type="transmembrane region" description="Helical" evidence="6">
    <location>
        <begin position="105"/>
        <end position="130"/>
    </location>
</feature>
<dbReference type="EMBL" id="KV744912">
    <property type="protein sequence ID" value="OCK81689.1"/>
    <property type="molecule type" value="Genomic_DNA"/>
</dbReference>
<evidence type="ECO:0000256" key="3">
    <source>
        <dbReference type="ARBA" id="ARBA00022989"/>
    </source>
</evidence>
<evidence type="ECO:0000256" key="5">
    <source>
        <dbReference type="ARBA" id="ARBA00038359"/>
    </source>
</evidence>
<evidence type="ECO:0000256" key="4">
    <source>
        <dbReference type="ARBA" id="ARBA00023136"/>
    </source>
</evidence>
<dbReference type="InterPro" id="IPR049326">
    <property type="entry name" value="Rhodopsin_dom_fungi"/>
</dbReference>
<keyword evidence="4 6" id="KW-0472">Membrane</keyword>
<dbReference type="GO" id="GO:0016020">
    <property type="term" value="C:membrane"/>
    <property type="evidence" value="ECO:0007669"/>
    <property type="project" value="UniProtKB-SubCell"/>
</dbReference>
<evidence type="ECO:0000256" key="6">
    <source>
        <dbReference type="SAM" id="Phobius"/>
    </source>
</evidence>
<gene>
    <name evidence="8" type="ORF">K432DRAFT_424764</name>
</gene>
<feature type="transmembrane region" description="Helical" evidence="6">
    <location>
        <begin position="218"/>
        <end position="239"/>
    </location>
</feature>
<dbReference type="Proteomes" id="UP000250266">
    <property type="component" value="Unassembled WGS sequence"/>
</dbReference>
<evidence type="ECO:0000256" key="1">
    <source>
        <dbReference type="ARBA" id="ARBA00004141"/>
    </source>
</evidence>
<keyword evidence="9" id="KW-1185">Reference proteome</keyword>
<feature type="transmembrane region" description="Helical" evidence="6">
    <location>
        <begin position="137"/>
        <end position="159"/>
    </location>
</feature>
<feature type="transmembrane region" description="Helical" evidence="6">
    <location>
        <begin position="20"/>
        <end position="42"/>
    </location>
</feature>
<name>A0A8E2JGG2_9PEZI</name>
<keyword evidence="3 6" id="KW-1133">Transmembrane helix</keyword>
<comment type="subcellular location">
    <subcellularLocation>
        <location evidence="1">Membrane</location>
        <topology evidence="1">Multi-pass membrane protein</topology>
    </subcellularLocation>
</comment>
<dbReference type="AlphaFoldDB" id="A0A8E2JGG2"/>
<evidence type="ECO:0000256" key="2">
    <source>
        <dbReference type="ARBA" id="ARBA00022692"/>
    </source>
</evidence>
<feature type="transmembrane region" description="Helical" evidence="6">
    <location>
        <begin position="183"/>
        <end position="202"/>
    </location>
</feature>
<dbReference type="InterPro" id="IPR052337">
    <property type="entry name" value="SAT4-like"/>
</dbReference>
<organism evidence="8 9">
    <name type="scientific">Lepidopterella palustris CBS 459.81</name>
    <dbReference type="NCBI Taxonomy" id="1314670"/>
    <lineage>
        <taxon>Eukaryota</taxon>
        <taxon>Fungi</taxon>
        <taxon>Dikarya</taxon>
        <taxon>Ascomycota</taxon>
        <taxon>Pezizomycotina</taxon>
        <taxon>Dothideomycetes</taxon>
        <taxon>Pleosporomycetidae</taxon>
        <taxon>Mytilinidiales</taxon>
        <taxon>Argynnaceae</taxon>
        <taxon>Lepidopterella</taxon>
    </lineage>
</organism>
<dbReference type="OrthoDB" id="5401779at2759"/>
<evidence type="ECO:0000313" key="8">
    <source>
        <dbReference type="EMBL" id="OCK81689.1"/>
    </source>
</evidence>
<reference evidence="8 9" key="1">
    <citation type="journal article" date="2016" name="Nat. Commun.">
        <title>Ectomycorrhizal ecology is imprinted in the genome of the dominant symbiotic fungus Cenococcum geophilum.</title>
        <authorList>
            <consortium name="DOE Joint Genome Institute"/>
            <person name="Peter M."/>
            <person name="Kohler A."/>
            <person name="Ohm R.A."/>
            <person name="Kuo A."/>
            <person name="Krutzmann J."/>
            <person name="Morin E."/>
            <person name="Arend M."/>
            <person name="Barry K.W."/>
            <person name="Binder M."/>
            <person name="Choi C."/>
            <person name="Clum A."/>
            <person name="Copeland A."/>
            <person name="Grisel N."/>
            <person name="Haridas S."/>
            <person name="Kipfer T."/>
            <person name="LaButti K."/>
            <person name="Lindquist E."/>
            <person name="Lipzen A."/>
            <person name="Maire R."/>
            <person name="Meier B."/>
            <person name="Mihaltcheva S."/>
            <person name="Molinier V."/>
            <person name="Murat C."/>
            <person name="Poggeler S."/>
            <person name="Quandt C.A."/>
            <person name="Sperisen C."/>
            <person name="Tritt A."/>
            <person name="Tisserant E."/>
            <person name="Crous P.W."/>
            <person name="Henrissat B."/>
            <person name="Nehls U."/>
            <person name="Egli S."/>
            <person name="Spatafora J.W."/>
            <person name="Grigoriev I.V."/>
            <person name="Martin F.M."/>
        </authorList>
    </citation>
    <scope>NUCLEOTIDE SEQUENCE [LARGE SCALE GENOMIC DNA]</scope>
    <source>
        <strain evidence="8 9">CBS 459.81</strain>
    </source>
</reference>
<feature type="transmembrane region" description="Helical" evidence="6">
    <location>
        <begin position="63"/>
        <end position="85"/>
    </location>
</feature>
<protein>
    <recommendedName>
        <fullName evidence="7">Rhodopsin domain-containing protein</fullName>
    </recommendedName>
</protein>
<comment type="similarity">
    <text evidence="5">Belongs to the SAT4 family.</text>
</comment>
<dbReference type="PANTHER" id="PTHR33048:SF129">
    <property type="entry name" value="INTEGRAL MEMBRANE PROTEIN-RELATED"/>
    <property type="match status" value="1"/>
</dbReference>
<sequence>MAQPTPEQIAHWPLPNYDNPVTRVAAVFGVSISSTVTMLLFVAGRLYSRTMVSAAFGLDDWTITIAAMLSLVITILSCIACNYGNGYHVWDLKPAWILPYSKISYAAVIMLALCVSVTKISICITYLRLFPSRTNKIFSYCLIVFLFCWMVSSVLAEIFQCIPVGSYWWDITDMNKKCINLEAYFFATAATNSLSDLCVFLWPARQLWSIQLPLKQRLGLIFVFTIGCSVCVAGIVRMWNLSVFFSSVDYTWEGAVTWMIHSIECNLGIICGCLPGIKPLLVSLFPAVFGSSQNNSKAYSQSHKHPQAFAFQTLSGAGDGASTRAAAAETYIGDSEGDGESVYTIPERGIRVGHAITVRVEAKGVVKGGEVMSGDAGSEERIIA</sequence>
<evidence type="ECO:0000313" key="9">
    <source>
        <dbReference type="Proteomes" id="UP000250266"/>
    </source>
</evidence>
<accession>A0A8E2JGG2</accession>
<feature type="domain" description="Rhodopsin" evidence="7">
    <location>
        <begin position="45"/>
        <end position="281"/>
    </location>
</feature>
<evidence type="ECO:0000259" key="7">
    <source>
        <dbReference type="Pfam" id="PF20684"/>
    </source>
</evidence>
<dbReference type="PANTHER" id="PTHR33048">
    <property type="entry name" value="PTH11-LIKE INTEGRAL MEMBRANE PROTEIN (AFU_ORTHOLOGUE AFUA_5G11245)"/>
    <property type="match status" value="1"/>
</dbReference>